<evidence type="ECO:0000313" key="5">
    <source>
        <dbReference type="Proteomes" id="UP001212841"/>
    </source>
</evidence>
<comment type="caution">
    <text evidence="4">The sequence shown here is derived from an EMBL/GenBank/DDBJ whole genome shotgun (WGS) entry which is preliminary data.</text>
</comment>
<reference evidence="4" key="1">
    <citation type="submission" date="2020-05" db="EMBL/GenBank/DDBJ databases">
        <title>Phylogenomic resolution of chytrid fungi.</title>
        <authorList>
            <person name="Stajich J.E."/>
            <person name="Amses K."/>
            <person name="Simmons R."/>
            <person name="Seto K."/>
            <person name="Myers J."/>
            <person name="Bonds A."/>
            <person name="Quandt C.A."/>
            <person name="Barry K."/>
            <person name="Liu P."/>
            <person name="Grigoriev I."/>
            <person name="Longcore J.E."/>
            <person name="James T.Y."/>
        </authorList>
    </citation>
    <scope>NUCLEOTIDE SEQUENCE</scope>
    <source>
        <strain evidence="4">JEL0318</strain>
    </source>
</reference>
<feature type="compositionally biased region" description="Low complexity" evidence="3">
    <location>
        <begin position="99"/>
        <end position="110"/>
    </location>
</feature>
<dbReference type="GO" id="GO:0003824">
    <property type="term" value="F:catalytic activity"/>
    <property type="evidence" value="ECO:0007669"/>
    <property type="project" value="InterPro"/>
</dbReference>
<dbReference type="EMBL" id="JADGJD010000266">
    <property type="protein sequence ID" value="KAJ3052782.1"/>
    <property type="molecule type" value="Genomic_DNA"/>
</dbReference>
<protein>
    <submittedName>
        <fullName evidence="4">Methyl-CpG-binding domain protein 4</fullName>
    </submittedName>
</protein>
<feature type="compositionally biased region" description="Low complexity" evidence="3">
    <location>
        <begin position="141"/>
        <end position="154"/>
    </location>
</feature>
<dbReference type="AlphaFoldDB" id="A0AAD5X5G3"/>
<keyword evidence="2" id="KW-0539">Nucleus</keyword>
<dbReference type="Proteomes" id="UP001212841">
    <property type="component" value="Unassembled WGS sequence"/>
</dbReference>
<dbReference type="InterPro" id="IPR011257">
    <property type="entry name" value="DNA_glycosylase"/>
</dbReference>
<evidence type="ECO:0000256" key="2">
    <source>
        <dbReference type="ARBA" id="ARBA00023242"/>
    </source>
</evidence>
<feature type="compositionally biased region" description="Low complexity" evidence="3">
    <location>
        <begin position="187"/>
        <end position="215"/>
    </location>
</feature>
<dbReference type="SUPFAM" id="SSF48150">
    <property type="entry name" value="DNA-glycosylase"/>
    <property type="match status" value="1"/>
</dbReference>
<name>A0AAD5X5G3_9FUNG</name>
<sequence length="341" mass="37224">MGKHFSNVTSSSFRDGEAFEQQRSAYLPSPPSTPHTTKKRKRSSSDKPLPDAPIFASTGVSRIVSKKAKKAASSQGEVAGGVVGTSNAKPRSKRAKRIVASSDVVSVPDSNITVTPPVSESPAEDDIEAKPSKKKKKVVKTKVVTTTTTTTSTSTRKRKSKGKSVPPVDDLPPIDASRTTPSEHVNISTSRPRTSRITRSTSTTESKTTTLISPTPTTTKIRTTRITRKKNAKVTSPYFAAPEPLYDWERIAAASPPDSVVHLPQHKPKYKPLRSPQPLVQEYLYTNPWMLLVATIFLNKTTGTAARPKMWEFFNRWPSPEACAAGKFGPYVCRGIARHGD</sequence>
<dbReference type="Gene3D" id="1.10.340.30">
    <property type="entry name" value="Hypothetical protein, domain 2"/>
    <property type="match status" value="1"/>
</dbReference>
<dbReference type="PANTHER" id="PTHR15074">
    <property type="entry name" value="METHYL-CPG-BINDING PROTEIN"/>
    <property type="match status" value="1"/>
</dbReference>
<evidence type="ECO:0000313" key="4">
    <source>
        <dbReference type="EMBL" id="KAJ3052782.1"/>
    </source>
</evidence>
<accession>A0AAD5X5G3</accession>
<dbReference type="GO" id="GO:0006281">
    <property type="term" value="P:DNA repair"/>
    <property type="evidence" value="ECO:0007669"/>
    <property type="project" value="InterPro"/>
</dbReference>
<dbReference type="GO" id="GO:0003677">
    <property type="term" value="F:DNA binding"/>
    <property type="evidence" value="ECO:0007669"/>
    <property type="project" value="InterPro"/>
</dbReference>
<feature type="region of interest" description="Disordered" evidence="3">
    <location>
        <begin position="1"/>
        <end position="215"/>
    </location>
</feature>
<dbReference type="PANTHER" id="PTHR15074:SF0">
    <property type="entry name" value="METHYL-CPG-BINDING DOMAIN PROTEIN 4-LIKE PROTEIN"/>
    <property type="match status" value="1"/>
</dbReference>
<evidence type="ECO:0000256" key="3">
    <source>
        <dbReference type="SAM" id="MobiDB-lite"/>
    </source>
</evidence>
<dbReference type="InterPro" id="IPR045138">
    <property type="entry name" value="MeCP2/MBD4"/>
</dbReference>
<dbReference type="GO" id="GO:0005634">
    <property type="term" value="C:nucleus"/>
    <property type="evidence" value="ECO:0007669"/>
    <property type="project" value="UniProtKB-SubCell"/>
</dbReference>
<gene>
    <name evidence="4" type="primary">MBD4</name>
    <name evidence="4" type="ORF">HK097_005681</name>
</gene>
<keyword evidence="5" id="KW-1185">Reference proteome</keyword>
<feature type="compositionally biased region" description="Polar residues" evidence="3">
    <location>
        <begin position="177"/>
        <end position="186"/>
    </location>
</feature>
<proteinExistence type="predicted"/>
<feature type="compositionally biased region" description="Polar residues" evidence="3">
    <location>
        <begin position="1"/>
        <end position="13"/>
    </location>
</feature>
<evidence type="ECO:0000256" key="1">
    <source>
        <dbReference type="ARBA" id="ARBA00004123"/>
    </source>
</evidence>
<comment type="subcellular location">
    <subcellularLocation>
        <location evidence="1">Nucleus</location>
    </subcellularLocation>
</comment>
<organism evidence="4 5">
    <name type="scientific">Rhizophlyctis rosea</name>
    <dbReference type="NCBI Taxonomy" id="64517"/>
    <lineage>
        <taxon>Eukaryota</taxon>
        <taxon>Fungi</taxon>
        <taxon>Fungi incertae sedis</taxon>
        <taxon>Chytridiomycota</taxon>
        <taxon>Chytridiomycota incertae sedis</taxon>
        <taxon>Chytridiomycetes</taxon>
        <taxon>Rhizophlyctidales</taxon>
        <taxon>Rhizophlyctidaceae</taxon>
        <taxon>Rhizophlyctis</taxon>
    </lineage>
</organism>